<evidence type="ECO:0000313" key="11">
    <source>
        <dbReference type="Proteomes" id="UP000185739"/>
    </source>
</evidence>
<evidence type="ECO:0000256" key="6">
    <source>
        <dbReference type="ARBA" id="ARBA00022989"/>
    </source>
</evidence>
<accession>A0A1H5RVE2</accession>
<evidence type="ECO:0000256" key="1">
    <source>
        <dbReference type="ARBA" id="ARBA00004651"/>
    </source>
</evidence>
<dbReference type="STRING" id="96773.Tchl_2275"/>
<dbReference type="GO" id="GO:0044874">
    <property type="term" value="P:lipoprotein localization to outer membrane"/>
    <property type="evidence" value="ECO:0007669"/>
    <property type="project" value="TreeGrafter"/>
</dbReference>
<proteinExistence type="inferred from homology"/>
<comment type="similarity">
    <text evidence="2">Belongs to the ABC-4 integral membrane protein family. LolC/E subfamily.</text>
</comment>
<dbReference type="GO" id="GO:0042953">
    <property type="term" value="P:lipoprotein transport"/>
    <property type="evidence" value="ECO:0007669"/>
    <property type="project" value="InterPro"/>
</dbReference>
<dbReference type="Proteomes" id="UP000185739">
    <property type="component" value="Chromosome"/>
</dbReference>
<protein>
    <submittedName>
        <fullName evidence="10">Lipoprotein releasing system transmembrane protein LolC</fullName>
    </submittedName>
</protein>
<evidence type="ECO:0000256" key="5">
    <source>
        <dbReference type="ARBA" id="ARBA00022692"/>
    </source>
</evidence>
<evidence type="ECO:0000256" key="3">
    <source>
        <dbReference type="ARBA" id="ARBA00022448"/>
    </source>
</evidence>
<evidence type="ECO:0000259" key="8">
    <source>
        <dbReference type="Pfam" id="PF02687"/>
    </source>
</evidence>
<organism evidence="10 11">
    <name type="scientific">Thauera chlorobenzoica</name>
    <dbReference type="NCBI Taxonomy" id="96773"/>
    <lineage>
        <taxon>Bacteria</taxon>
        <taxon>Pseudomonadati</taxon>
        <taxon>Pseudomonadota</taxon>
        <taxon>Betaproteobacteria</taxon>
        <taxon>Rhodocyclales</taxon>
        <taxon>Zoogloeaceae</taxon>
        <taxon>Thauera</taxon>
    </lineage>
</organism>
<dbReference type="Pfam" id="PF02687">
    <property type="entry name" value="FtsX"/>
    <property type="match status" value="1"/>
</dbReference>
<evidence type="ECO:0000259" key="9">
    <source>
        <dbReference type="Pfam" id="PF12704"/>
    </source>
</evidence>
<keyword evidence="3" id="KW-0813">Transport</keyword>
<dbReference type="InterPro" id="IPR025857">
    <property type="entry name" value="MacB_PCD"/>
</dbReference>
<keyword evidence="6" id="KW-1133">Transmembrane helix</keyword>
<dbReference type="NCBIfam" id="TIGR02212">
    <property type="entry name" value="lolCE"/>
    <property type="match status" value="1"/>
</dbReference>
<evidence type="ECO:0000256" key="4">
    <source>
        <dbReference type="ARBA" id="ARBA00022475"/>
    </source>
</evidence>
<dbReference type="PANTHER" id="PTHR30489">
    <property type="entry name" value="LIPOPROTEIN-RELEASING SYSTEM TRANSMEMBRANE PROTEIN LOLE"/>
    <property type="match status" value="1"/>
</dbReference>
<dbReference type="InterPro" id="IPR051447">
    <property type="entry name" value="Lipoprotein-release_system"/>
</dbReference>
<dbReference type="OrthoDB" id="9808461at2"/>
<dbReference type="InterPro" id="IPR011925">
    <property type="entry name" value="LolCE_TM"/>
</dbReference>
<keyword evidence="5 10" id="KW-0812">Transmembrane</keyword>
<keyword evidence="11" id="KW-1185">Reference proteome</keyword>
<dbReference type="InterPro" id="IPR003838">
    <property type="entry name" value="ABC3_permease_C"/>
</dbReference>
<dbReference type="Pfam" id="PF12704">
    <property type="entry name" value="MacB_PCD"/>
    <property type="match status" value="1"/>
</dbReference>
<sequence>MRYEFLVGLRYTRSRKRAQGRNRFISFISLVSMLGIALGVAALIVVLSVMNGFQEELRTRILGVASHIQVHSVDGGLEAWQQVAEEALRHPEVKAAAPYVQEQGMLSFDEAVRGTIVRGVIPAEEEKVAEFGRHMQAGAFEALQAGRFGIVLGRDLAHALRVQVGDKLTLIAPQGLVTPAAVLPRVKQFEVVGIFEAGMYEYDSGLALVHLADAQALYRLGDAVSGVRLKLDDLFAAPRVARELALTIGTPGLAVADWTRSHANFFRAVALEKTMMTLILFLIVAVAAFNIVSTLVMAVQEKYADIAILRTLGASPASIMTIFVLQGTVIGFVGLAAGVAGGLAIAHNLDVVIPALEAVTGATLWNKEIYYINELPSQVLAADVVSIVSVSFVLTLLAALYPSWRASRVNPAEALRYE</sequence>
<dbReference type="GO" id="GO:0098797">
    <property type="term" value="C:plasma membrane protein complex"/>
    <property type="evidence" value="ECO:0007669"/>
    <property type="project" value="TreeGrafter"/>
</dbReference>
<dbReference type="AlphaFoldDB" id="A0A1H5RVE2"/>
<evidence type="ECO:0000256" key="2">
    <source>
        <dbReference type="ARBA" id="ARBA00005236"/>
    </source>
</evidence>
<keyword evidence="4" id="KW-1003">Cell membrane</keyword>
<reference evidence="10 11" key="1">
    <citation type="submission" date="2016-12" db="EMBL/GenBank/DDBJ databases">
        <title>Complete genome sequence of Thauera chlorobenzoica, a Betaproteobacterium degrading haloaromatics anaerobically to CO2 and halides.</title>
        <authorList>
            <person name="Goris T."/>
            <person name="Mergelsberg M."/>
            <person name="Boll M."/>
        </authorList>
    </citation>
    <scope>NUCLEOTIDE SEQUENCE [LARGE SCALE GENOMIC DNA]</scope>
    <source>
        <strain evidence="10 11">3CB1</strain>
    </source>
</reference>
<dbReference type="KEGG" id="tcl:Tchl_2275"/>
<evidence type="ECO:0000313" key="10">
    <source>
        <dbReference type="EMBL" id="APR05115.1"/>
    </source>
</evidence>
<keyword evidence="10" id="KW-0449">Lipoprotein</keyword>
<keyword evidence="7" id="KW-0472">Membrane</keyword>
<feature type="domain" description="MacB-like periplasmic core" evidence="9">
    <location>
        <begin position="29"/>
        <end position="244"/>
    </location>
</feature>
<dbReference type="RefSeq" id="WP_075148526.1">
    <property type="nucleotide sequence ID" value="NZ_CP018839.1"/>
</dbReference>
<dbReference type="EMBL" id="CP018839">
    <property type="protein sequence ID" value="APR05115.1"/>
    <property type="molecule type" value="Genomic_DNA"/>
</dbReference>
<evidence type="ECO:0000256" key="7">
    <source>
        <dbReference type="ARBA" id="ARBA00023136"/>
    </source>
</evidence>
<comment type="subcellular location">
    <subcellularLocation>
        <location evidence="1">Cell membrane</location>
        <topology evidence="1">Multi-pass membrane protein</topology>
    </subcellularLocation>
</comment>
<name>A0A1H5RVE2_9RHOO</name>
<dbReference type="PANTHER" id="PTHR30489:SF0">
    <property type="entry name" value="LIPOPROTEIN-RELEASING SYSTEM TRANSMEMBRANE PROTEIN LOLE"/>
    <property type="match status" value="1"/>
</dbReference>
<feature type="domain" description="ABC3 transporter permease C-terminal" evidence="8">
    <location>
        <begin position="278"/>
        <end position="411"/>
    </location>
</feature>
<gene>
    <name evidence="10" type="ORF">Tchl_2275</name>
</gene>